<sequence>EEVEEAVPPEYICIWMPSRLKLGRGKDPRMGHLVEEELQLWSGQANDSLAKL</sequence>
<evidence type="ECO:0000313" key="1">
    <source>
        <dbReference type="EMBL" id="KIK85604.1"/>
    </source>
</evidence>
<dbReference type="EMBL" id="KN825563">
    <property type="protein sequence ID" value="KIK85604.1"/>
    <property type="molecule type" value="Genomic_DNA"/>
</dbReference>
<reference evidence="2" key="2">
    <citation type="submission" date="2015-01" db="EMBL/GenBank/DDBJ databases">
        <title>Evolutionary Origins and Diversification of the Mycorrhizal Mutualists.</title>
        <authorList>
            <consortium name="DOE Joint Genome Institute"/>
            <consortium name="Mycorrhizal Genomics Consortium"/>
            <person name="Kohler A."/>
            <person name="Kuo A."/>
            <person name="Nagy L.G."/>
            <person name="Floudas D."/>
            <person name="Copeland A."/>
            <person name="Barry K.W."/>
            <person name="Cichocki N."/>
            <person name="Veneault-Fourrey C."/>
            <person name="LaButti K."/>
            <person name="Lindquist E.A."/>
            <person name="Lipzen A."/>
            <person name="Lundell T."/>
            <person name="Morin E."/>
            <person name="Murat C."/>
            <person name="Riley R."/>
            <person name="Ohm R."/>
            <person name="Sun H."/>
            <person name="Tunlid A."/>
            <person name="Henrissat B."/>
            <person name="Grigoriev I.V."/>
            <person name="Hibbett D.S."/>
            <person name="Martin F."/>
        </authorList>
    </citation>
    <scope>NUCLEOTIDE SEQUENCE [LARGE SCALE GENOMIC DNA]</scope>
    <source>
        <strain evidence="2">Ve08.2h10</strain>
    </source>
</reference>
<organism evidence="1 2">
    <name type="scientific">Paxillus rubicundulus Ve08.2h10</name>
    <dbReference type="NCBI Taxonomy" id="930991"/>
    <lineage>
        <taxon>Eukaryota</taxon>
        <taxon>Fungi</taxon>
        <taxon>Dikarya</taxon>
        <taxon>Basidiomycota</taxon>
        <taxon>Agaricomycotina</taxon>
        <taxon>Agaricomycetes</taxon>
        <taxon>Agaricomycetidae</taxon>
        <taxon>Boletales</taxon>
        <taxon>Paxilineae</taxon>
        <taxon>Paxillaceae</taxon>
        <taxon>Paxillus</taxon>
    </lineage>
</organism>
<proteinExistence type="predicted"/>
<dbReference type="HOGENOM" id="CLU_3093063_0_0_1"/>
<accession>A0A0D0DQR8</accession>
<dbReference type="Proteomes" id="UP000054538">
    <property type="component" value="Unassembled WGS sequence"/>
</dbReference>
<keyword evidence="2" id="KW-1185">Reference proteome</keyword>
<gene>
    <name evidence="1" type="ORF">PAXRUDRAFT_152668</name>
</gene>
<evidence type="ECO:0000313" key="2">
    <source>
        <dbReference type="Proteomes" id="UP000054538"/>
    </source>
</evidence>
<feature type="non-terminal residue" evidence="1">
    <location>
        <position position="1"/>
    </location>
</feature>
<name>A0A0D0DQR8_9AGAM</name>
<dbReference type="InParanoid" id="A0A0D0DQR8"/>
<dbReference type="AlphaFoldDB" id="A0A0D0DQR8"/>
<protein>
    <submittedName>
        <fullName evidence="1">Uncharacterized protein</fullName>
    </submittedName>
</protein>
<reference evidence="1 2" key="1">
    <citation type="submission" date="2014-04" db="EMBL/GenBank/DDBJ databases">
        <authorList>
            <consortium name="DOE Joint Genome Institute"/>
            <person name="Kuo A."/>
            <person name="Kohler A."/>
            <person name="Jargeat P."/>
            <person name="Nagy L.G."/>
            <person name="Floudas D."/>
            <person name="Copeland A."/>
            <person name="Barry K.W."/>
            <person name="Cichocki N."/>
            <person name="Veneault-Fourrey C."/>
            <person name="LaButti K."/>
            <person name="Lindquist E.A."/>
            <person name="Lipzen A."/>
            <person name="Lundell T."/>
            <person name="Morin E."/>
            <person name="Murat C."/>
            <person name="Sun H."/>
            <person name="Tunlid A."/>
            <person name="Henrissat B."/>
            <person name="Grigoriev I.V."/>
            <person name="Hibbett D.S."/>
            <person name="Martin F."/>
            <person name="Nordberg H.P."/>
            <person name="Cantor M.N."/>
            <person name="Hua S.X."/>
        </authorList>
    </citation>
    <scope>NUCLEOTIDE SEQUENCE [LARGE SCALE GENOMIC DNA]</scope>
    <source>
        <strain evidence="1 2">Ve08.2h10</strain>
    </source>
</reference>